<evidence type="ECO:0000313" key="6">
    <source>
        <dbReference type="Proteomes" id="UP000315082"/>
    </source>
</evidence>
<dbReference type="Pfam" id="PF07635">
    <property type="entry name" value="PSCyt1"/>
    <property type="match status" value="1"/>
</dbReference>
<protein>
    <submittedName>
        <fullName evidence="5">Planctomycete cytochrome C</fullName>
    </submittedName>
</protein>
<evidence type="ECO:0000259" key="3">
    <source>
        <dbReference type="Pfam" id="PF07587"/>
    </source>
</evidence>
<evidence type="ECO:0000256" key="1">
    <source>
        <dbReference type="SAM" id="MobiDB-lite"/>
    </source>
</evidence>
<name>A0A518JUF4_9BACT</name>
<dbReference type="InterPro" id="IPR011429">
    <property type="entry name" value="Cyt_c_Planctomycete-type"/>
</dbReference>
<reference evidence="5 6" key="1">
    <citation type="submission" date="2019-02" db="EMBL/GenBank/DDBJ databases">
        <title>Deep-cultivation of Planctomycetes and their phenomic and genomic characterization uncovers novel biology.</title>
        <authorList>
            <person name="Wiegand S."/>
            <person name="Jogler M."/>
            <person name="Boedeker C."/>
            <person name="Pinto D."/>
            <person name="Vollmers J."/>
            <person name="Rivas-Marin E."/>
            <person name="Kohn T."/>
            <person name="Peeters S.H."/>
            <person name="Heuer A."/>
            <person name="Rast P."/>
            <person name="Oberbeckmann S."/>
            <person name="Bunk B."/>
            <person name="Jeske O."/>
            <person name="Meyerdierks A."/>
            <person name="Storesund J.E."/>
            <person name="Kallscheuer N."/>
            <person name="Luecker S."/>
            <person name="Lage O.M."/>
            <person name="Pohl T."/>
            <person name="Merkel B.J."/>
            <person name="Hornburger P."/>
            <person name="Mueller R.-W."/>
            <person name="Bruemmer F."/>
            <person name="Labrenz M."/>
            <person name="Spormann A.M."/>
            <person name="Op den Camp H."/>
            <person name="Overmann J."/>
            <person name="Amann R."/>
            <person name="Jetten M.S.M."/>
            <person name="Mascher T."/>
            <person name="Medema M.H."/>
            <person name="Devos D.P."/>
            <person name="Kaster A.-K."/>
            <person name="Ovreas L."/>
            <person name="Rohde M."/>
            <person name="Galperin M.Y."/>
            <person name="Jogler C."/>
        </authorList>
    </citation>
    <scope>NUCLEOTIDE SEQUENCE [LARGE SCALE GENOMIC DNA]</scope>
    <source>
        <strain evidence="5 6">Poly24</strain>
    </source>
</reference>
<evidence type="ECO:0000259" key="2">
    <source>
        <dbReference type="Pfam" id="PF07583"/>
    </source>
</evidence>
<accession>A0A518JUF4</accession>
<dbReference type="PANTHER" id="PTHR35889">
    <property type="entry name" value="CYCLOINULO-OLIGOSACCHARIDE FRUCTANOTRANSFERASE-RELATED"/>
    <property type="match status" value="1"/>
</dbReference>
<feature type="domain" description="Cytochrome C Planctomycete-type" evidence="4">
    <location>
        <begin position="55"/>
        <end position="112"/>
    </location>
</feature>
<dbReference type="InterPro" id="IPR022655">
    <property type="entry name" value="DUF1553"/>
</dbReference>
<feature type="domain" description="DUF1553" evidence="3">
    <location>
        <begin position="547"/>
        <end position="858"/>
    </location>
</feature>
<keyword evidence="6" id="KW-1185">Reference proteome</keyword>
<gene>
    <name evidence="5" type="ORF">Poly24_28950</name>
</gene>
<dbReference type="Pfam" id="PF07583">
    <property type="entry name" value="PSCyt2"/>
    <property type="match status" value="1"/>
</dbReference>
<dbReference type="RefSeq" id="WP_231753133.1">
    <property type="nucleotide sequence ID" value="NZ_CP036348.1"/>
</dbReference>
<dbReference type="Pfam" id="PF07587">
    <property type="entry name" value="PSD1"/>
    <property type="match status" value="1"/>
</dbReference>
<evidence type="ECO:0000259" key="4">
    <source>
        <dbReference type="Pfam" id="PF07635"/>
    </source>
</evidence>
<proteinExistence type="predicted"/>
<feature type="region of interest" description="Disordered" evidence="1">
    <location>
        <begin position="732"/>
        <end position="754"/>
    </location>
</feature>
<dbReference type="PANTHER" id="PTHR35889:SF3">
    <property type="entry name" value="F-BOX DOMAIN-CONTAINING PROTEIN"/>
    <property type="match status" value="1"/>
</dbReference>
<dbReference type="Proteomes" id="UP000315082">
    <property type="component" value="Chromosome"/>
</dbReference>
<dbReference type="InterPro" id="IPR011444">
    <property type="entry name" value="DUF1549"/>
</dbReference>
<dbReference type="EMBL" id="CP036348">
    <property type="protein sequence ID" value="QDV69180.1"/>
    <property type="molecule type" value="Genomic_DNA"/>
</dbReference>
<organism evidence="5 6">
    <name type="scientific">Rosistilla carotiformis</name>
    <dbReference type="NCBI Taxonomy" id="2528017"/>
    <lineage>
        <taxon>Bacteria</taxon>
        <taxon>Pseudomonadati</taxon>
        <taxon>Planctomycetota</taxon>
        <taxon>Planctomycetia</taxon>
        <taxon>Pirellulales</taxon>
        <taxon>Pirellulaceae</taxon>
        <taxon>Rosistilla</taxon>
    </lineage>
</organism>
<feature type="domain" description="DUF1549" evidence="2">
    <location>
        <begin position="182"/>
        <end position="393"/>
    </location>
</feature>
<sequence length="891" mass="98722">MNPQSGEMDVHNGKTQIGLIVMAIAFWGSADAAEVTPDQADFFETKIRPVLVKQCYGCHSNESGNARGGLRLDTRELTHIGGSSGPAIVPGDLDGSLLFNALTHQDFVMPPRSEMLPESVIEDFRKWIEMGAPDPRTGAVTEIRSSIDAEQIQQAKAEFWAYQKPARRPAPNTDGDWSLTDIDRWIEAELTENELAPASDASAYTVARRLYFDLIGLPPTAEQIADFQKAWDRDPTAAIAAATDQLLQSPQFGERWGRHWLDVARYAESSGRGVNMTYPQAWRYRDYVIDSFNNDKPYDRFVQEQLAGDLLPVSSDQQWAENLIATSFLAMGPKNVNQRNGTQFAADLVDEQIDVTTRVLIGTSIACARCHDHKFDPIPQTDYYALVGIFGNMSTYFGAPASSIGIARGLQTQQTSNLLRLPIDDPNPFEKDLSATELETMRERLASLSTELRETRMNQRRPGATQVPISRIVRMTGEIEYLSAKLGGYDPQGQPISFCMGVQAKEQPKEVRLLVRGEIDQPAQVVAPGFPQVLSDAPASIAEGSTGRLEFARWITDRDHPLTARVMANRIWQHLLGQGIVGSPENFGSTGSPPTHPELLDHLALEFVEAGWSVKSLIRQIVTSRVYRIDSSFDRTSFEKDPENKLLWRANMRRLDAEAIRDAMLFVSGKIDLQRPPASLVAESGYMRVRDGNLVNLFDLAANPSRGGMGSGMAMGMADGSMRDRFRSQRRGRFGGNRERGGMAQATLPTPGTDRLDMASAEYRSVYLPVVRDEVPRALAVFDFAEPSMVVGQRETSSTPNQALFLMNNPFVTAQADALARRVVEEASTPAARLYRAFELCFGRSPNATEVSAVRQFLEDFEDVQTLRGRGLAMTALCQSLLASADFRYID</sequence>
<dbReference type="KEGG" id="rcf:Poly24_28950"/>
<dbReference type="AlphaFoldDB" id="A0A518JUF4"/>
<evidence type="ECO:0000313" key="5">
    <source>
        <dbReference type="EMBL" id="QDV69180.1"/>
    </source>
</evidence>